<name>A0AAV5TQF1_9BILA</name>
<feature type="non-terminal residue" evidence="1">
    <location>
        <position position="1"/>
    </location>
</feature>
<evidence type="ECO:0000313" key="1">
    <source>
        <dbReference type="EMBL" id="GMS96665.1"/>
    </source>
</evidence>
<sequence length="130" mass="14648">DDIPQANSTNTLLYRVSNQFLSFRSNATKVDADFNTAACDGPHQVAMKFAHGCLSFLAANTLRPLTRISKLLESHEAYVNINLVNINVQLGQCQERSMRDAAVREMEVEKIEQEIASLTGHLEQLRRMQK</sequence>
<comment type="caution">
    <text evidence="1">The sequence shown here is derived from an EMBL/GenBank/DDBJ whole genome shotgun (WGS) entry which is preliminary data.</text>
</comment>
<dbReference type="AlphaFoldDB" id="A0AAV5TQF1"/>
<reference evidence="1" key="1">
    <citation type="submission" date="2023-10" db="EMBL/GenBank/DDBJ databases">
        <title>Genome assembly of Pristionchus species.</title>
        <authorList>
            <person name="Yoshida K."/>
            <person name="Sommer R.J."/>
        </authorList>
    </citation>
    <scope>NUCLEOTIDE SEQUENCE</scope>
    <source>
        <strain evidence="1">RS0144</strain>
    </source>
</reference>
<organism evidence="1 2">
    <name type="scientific">Pristionchus entomophagus</name>
    <dbReference type="NCBI Taxonomy" id="358040"/>
    <lineage>
        <taxon>Eukaryota</taxon>
        <taxon>Metazoa</taxon>
        <taxon>Ecdysozoa</taxon>
        <taxon>Nematoda</taxon>
        <taxon>Chromadorea</taxon>
        <taxon>Rhabditida</taxon>
        <taxon>Rhabditina</taxon>
        <taxon>Diplogasteromorpha</taxon>
        <taxon>Diplogasteroidea</taxon>
        <taxon>Neodiplogasteridae</taxon>
        <taxon>Pristionchus</taxon>
    </lineage>
</organism>
<evidence type="ECO:0000313" key="2">
    <source>
        <dbReference type="Proteomes" id="UP001432027"/>
    </source>
</evidence>
<proteinExistence type="predicted"/>
<keyword evidence="2" id="KW-1185">Reference proteome</keyword>
<protein>
    <submittedName>
        <fullName evidence="1">Uncharacterized protein</fullName>
    </submittedName>
</protein>
<dbReference type="EMBL" id="BTSX01000004">
    <property type="protein sequence ID" value="GMS96665.1"/>
    <property type="molecule type" value="Genomic_DNA"/>
</dbReference>
<accession>A0AAV5TQF1</accession>
<dbReference type="Proteomes" id="UP001432027">
    <property type="component" value="Unassembled WGS sequence"/>
</dbReference>
<gene>
    <name evidence="1" type="ORF">PENTCL1PPCAC_18840</name>
</gene>